<dbReference type="GO" id="GO:0003677">
    <property type="term" value="F:DNA binding"/>
    <property type="evidence" value="ECO:0007669"/>
    <property type="project" value="UniProtKB-KW"/>
</dbReference>
<dbReference type="InterPro" id="IPR010982">
    <property type="entry name" value="Lambda_DNA-bd_dom_sf"/>
</dbReference>
<proteinExistence type="predicted"/>
<evidence type="ECO:0000313" key="3">
    <source>
        <dbReference type="Proteomes" id="UP000631535"/>
    </source>
</evidence>
<protein>
    <submittedName>
        <fullName evidence="2">DNA-binding protein</fullName>
    </submittedName>
</protein>
<gene>
    <name evidence="2" type="ORF">GCM10012287_33380</name>
</gene>
<organism evidence="2 3">
    <name type="scientific">Streptomyces daqingensis</name>
    <dbReference type="NCBI Taxonomy" id="1472640"/>
    <lineage>
        <taxon>Bacteria</taxon>
        <taxon>Bacillati</taxon>
        <taxon>Actinomycetota</taxon>
        <taxon>Actinomycetes</taxon>
        <taxon>Kitasatosporales</taxon>
        <taxon>Streptomycetaceae</taxon>
        <taxon>Streptomyces</taxon>
    </lineage>
</organism>
<accession>A0ABQ2MGF9</accession>
<evidence type="ECO:0000313" key="2">
    <source>
        <dbReference type="EMBL" id="GGO51413.1"/>
    </source>
</evidence>
<dbReference type="Proteomes" id="UP000631535">
    <property type="component" value="Unassembled WGS sequence"/>
</dbReference>
<keyword evidence="3" id="KW-1185">Reference proteome</keyword>
<dbReference type="EMBL" id="BMMP01000010">
    <property type="protein sequence ID" value="GGO51413.1"/>
    <property type="molecule type" value="Genomic_DNA"/>
</dbReference>
<evidence type="ECO:0000259" key="1">
    <source>
        <dbReference type="SMART" id="SM00530"/>
    </source>
</evidence>
<dbReference type="InterPro" id="IPR001387">
    <property type="entry name" value="Cro/C1-type_HTH"/>
</dbReference>
<sequence length="242" mass="27063">MQTTAGMELLHVTPYSLPVHRPLPFNARAARILREKLGMAPGHVAYGMRASYGMTHITPDHITAWERGAALPTANELTALAGALWCAPGELMGPPRTLLEHRLARGRSAEDVARLVGIDLNAYRHMEETGRWEGDKRQSANLSSVLELPVRDFVAITGHEEELTRLLTEAVSTRWQAHVRSISKLTGIDKRELQGPLRDMQNEYQTLMAATLGRNTSTAAADVVRQYLEDVLEHFWSRLPER</sequence>
<name>A0ABQ2MGF9_9ACTN</name>
<dbReference type="Gene3D" id="1.10.260.40">
    <property type="entry name" value="lambda repressor-like DNA-binding domains"/>
    <property type="match status" value="1"/>
</dbReference>
<keyword evidence="2" id="KW-0238">DNA-binding</keyword>
<comment type="caution">
    <text evidence="2">The sequence shown here is derived from an EMBL/GenBank/DDBJ whole genome shotgun (WGS) entry which is preliminary data.</text>
</comment>
<reference evidence="3" key="1">
    <citation type="journal article" date="2019" name="Int. J. Syst. Evol. Microbiol.">
        <title>The Global Catalogue of Microorganisms (GCM) 10K type strain sequencing project: providing services to taxonomists for standard genome sequencing and annotation.</title>
        <authorList>
            <consortium name="The Broad Institute Genomics Platform"/>
            <consortium name="The Broad Institute Genome Sequencing Center for Infectious Disease"/>
            <person name="Wu L."/>
            <person name="Ma J."/>
        </authorList>
    </citation>
    <scope>NUCLEOTIDE SEQUENCE [LARGE SCALE GENOMIC DNA]</scope>
    <source>
        <strain evidence="3">CGMCC 4.7178</strain>
    </source>
</reference>
<feature type="domain" description="HTH cro/C1-type" evidence="1">
    <location>
        <begin position="97"/>
        <end position="153"/>
    </location>
</feature>
<feature type="domain" description="HTH cro/C1-type" evidence="1">
    <location>
        <begin position="29"/>
        <end position="91"/>
    </location>
</feature>
<dbReference type="SMART" id="SM00530">
    <property type="entry name" value="HTH_XRE"/>
    <property type="match status" value="2"/>
</dbReference>